<feature type="transmembrane region" description="Helical" evidence="1">
    <location>
        <begin position="28"/>
        <end position="46"/>
    </location>
</feature>
<accession>A0ABP6DCR8</accession>
<gene>
    <name evidence="2" type="ORF">GCM10009863_62500</name>
</gene>
<evidence type="ECO:0000313" key="3">
    <source>
        <dbReference type="Proteomes" id="UP001501447"/>
    </source>
</evidence>
<keyword evidence="1" id="KW-1133">Transmembrane helix</keyword>
<evidence type="ECO:0000256" key="1">
    <source>
        <dbReference type="SAM" id="Phobius"/>
    </source>
</evidence>
<dbReference type="RefSeq" id="WP_344570436.1">
    <property type="nucleotide sequence ID" value="NZ_BAAARJ010000029.1"/>
</dbReference>
<sequence length="55" mass="6089">MALFLLLILVAILLGVFGVIVKGLLYLLFVGVIVLVVAIAYGMFRFRRTGRPPVR</sequence>
<name>A0ABP6DCR8_9ACTN</name>
<dbReference type="EMBL" id="BAAARJ010000029">
    <property type="protein sequence ID" value="GAA2637300.1"/>
    <property type="molecule type" value="Genomic_DNA"/>
</dbReference>
<dbReference type="Proteomes" id="UP001501447">
    <property type="component" value="Unassembled WGS sequence"/>
</dbReference>
<evidence type="ECO:0008006" key="4">
    <source>
        <dbReference type="Google" id="ProtNLM"/>
    </source>
</evidence>
<protein>
    <recommendedName>
        <fullName evidence="4">Hydrophobic protein</fullName>
    </recommendedName>
</protein>
<proteinExistence type="predicted"/>
<comment type="caution">
    <text evidence="2">The sequence shown here is derived from an EMBL/GenBank/DDBJ whole genome shotgun (WGS) entry which is preliminary data.</text>
</comment>
<keyword evidence="1" id="KW-0812">Transmembrane</keyword>
<keyword evidence="3" id="KW-1185">Reference proteome</keyword>
<keyword evidence="1" id="KW-0472">Membrane</keyword>
<reference evidence="3" key="1">
    <citation type="journal article" date="2019" name="Int. J. Syst. Evol. Microbiol.">
        <title>The Global Catalogue of Microorganisms (GCM) 10K type strain sequencing project: providing services to taxonomists for standard genome sequencing and annotation.</title>
        <authorList>
            <consortium name="The Broad Institute Genomics Platform"/>
            <consortium name="The Broad Institute Genome Sequencing Center for Infectious Disease"/>
            <person name="Wu L."/>
            <person name="Ma J."/>
        </authorList>
    </citation>
    <scope>NUCLEOTIDE SEQUENCE [LARGE SCALE GENOMIC DNA]</scope>
    <source>
        <strain evidence="3">JCM 16373</strain>
    </source>
</reference>
<evidence type="ECO:0000313" key="2">
    <source>
        <dbReference type="EMBL" id="GAA2637300.1"/>
    </source>
</evidence>
<organism evidence="2 3">
    <name type="scientific">Streptomyces axinellae</name>
    <dbReference type="NCBI Taxonomy" id="552788"/>
    <lineage>
        <taxon>Bacteria</taxon>
        <taxon>Bacillati</taxon>
        <taxon>Actinomycetota</taxon>
        <taxon>Actinomycetes</taxon>
        <taxon>Kitasatosporales</taxon>
        <taxon>Streptomycetaceae</taxon>
        <taxon>Streptomyces</taxon>
    </lineage>
</organism>